<feature type="region of interest" description="Disordered" evidence="2">
    <location>
        <begin position="154"/>
        <end position="175"/>
    </location>
</feature>
<evidence type="ECO:0000256" key="1">
    <source>
        <dbReference type="SAM" id="Coils"/>
    </source>
</evidence>
<dbReference type="PANTHER" id="PTHR46881:SF2">
    <property type="entry name" value="PALMDELPHIN ISOFORM X1"/>
    <property type="match status" value="1"/>
</dbReference>
<dbReference type="AlphaFoldDB" id="A0A8C8DQX3"/>
<reference evidence="3" key="1">
    <citation type="submission" date="2025-08" db="UniProtKB">
        <authorList>
            <consortium name="Ensembl"/>
        </authorList>
    </citation>
    <scope>IDENTIFICATION</scope>
</reference>
<proteinExistence type="predicted"/>
<dbReference type="Proteomes" id="UP000694383">
    <property type="component" value="Unplaced"/>
</dbReference>
<name>A0A8C8DQX3_9TELE</name>
<feature type="coiled-coil region" evidence="1">
    <location>
        <begin position="229"/>
        <end position="256"/>
    </location>
</feature>
<keyword evidence="4" id="KW-1185">Reference proteome</keyword>
<dbReference type="PANTHER" id="PTHR46881">
    <property type="entry name" value="PALMDELPHIN"/>
    <property type="match status" value="1"/>
</dbReference>
<accession>A0A8C8DQX3</accession>
<evidence type="ECO:0000313" key="3">
    <source>
        <dbReference type="Ensembl" id="ENSOSIP00000023024.1"/>
    </source>
</evidence>
<organism evidence="3 4">
    <name type="scientific">Oryzias sinensis</name>
    <name type="common">Chinese medaka</name>
    <dbReference type="NCBI Taxonomy" id="183150"/>
    <lineage>
        <taxon>Eukaryota</taxon>
        <taxon>Metazoa</taxon>
        <taxon>Chordata</taxon>
        <taxon>Craniata</taxon>
        <taxon>Vertebrata</taxon>
        <taxon>Euteleostomi</taxon>
        <taxon>Actinopterygii</taxon>
        <taxon>Neopterygii</taxon>
        <taxon>Teleostei</taxon>
        <taxon>Neoteleostei</taxon>
        <taxon>Acanthomorphata</taxon>
        <taxon>Ovalentaria</taxon>
        <taxon>Atherinomorphae</taxon>
        <taxon>Beloniformes</taxon>
        <taxon>Adrianichthyidae</taxon>
        <taxon>Oryziinae</taxon>
        <taxon>Oryzias</taxon>
    </lineage>
</organism>
<feature type="region of interest" description="Disordered" evidence="2">
    <location>
        <begin position="1"/>
        <end position="22"/>
    </location>
</feature>
<reference evidence="3" key="2">
    <citation type="submission" date="2025-09" db="UniProtKB">
        <authorList>
            <consortium name="Ensembl"/>
        </authorList>
    </citation>
    <scope>IDENTIFICATION</scope>
</reference>
<sequence>LQESLEPVGDFEMGDYREPEPEPEAQLYFETEQDPELELYSIPYSGTAFNAFCPEEDGYQDLEEYSAEEPDDHEVLYKPPFQEESELEHCIREEVMSDESCHDLDEMDECLRVEIEENLSISTPLTPSFIITSSPTEEPLKHEMSANNVIILDPRNDLTSGPTPGKDSMPSWPGGWKSEDNSSNLIILETSNVIIRSASEFSLNKSCEQPEEKMFLNNPFFKLRSRSSISLVDEEIKMVKQREEELRKERANLYGKDRFSTENVLTHHMDTLAFDKSGMSADTSIPKSIQVCSTQRVCAGVAGRCMCMCGQTSGDGSCW</sequence>
<dbReference type="Ensembl" id="ENSOSIT00000024320.1">
    <property type="protein sequence ID" value="ENSOSIP00000023024.1"/>
    <property type="gene ID" value="ENSOSIG00000012110.1"/>
</dbReference>
<dbReference type="GO" id="GO:0005737">
    <property type="term" value="C:cytoplasm"/>
    <property type="evidence" value="ECO:0007669"/>
    <property type="project" value="TreeGrafter"/>
</dbReference>
<evidence type="ECO:0000256" key="2">
    <source>
        <dbReference type="SAM" id="MobiDB-lite"/>
    </source>
</evidence>
<keyword evidence="1" id="KW-0175">Coiled coil</keyword>
<evidence type="ECO:0000313" key="4">
    <source>
        <dbReference type="Proteomes" id="UP000694383"/>
    </source>
</evidence>
<protein>
    <submittedName>
        <fullName evidence="3">Uncharacterized protein</fullName>
    </submittedName>
</protein>
<dbReference type="GeneTree" id="ENSGT00980000198918"/>